<protein>
    <submittedName>
        <fullName evidence="1">Uncharacterized protein</fullName>
    </submittedName>
</protein>
<dbReference type="PATRIC" id="fig|213810.4.peg.2131"/>
<dbReference type="EMBL" id="FP929052">
    <property type="protein sequence ID" value="CBL18244.1"/>
    <property type="molecule type" value="Genomic_DNA"/>
</dbReference>
<reference evidence="1" key="1">
    <citation type="submission" date="2010-03" db="EMBL/GenBank/DDBJ databases">
        <title>The genome sequence of Ruminococcus sp. 18P13.</title>
        <authorList>
            <consortium name="metaHIT consortium -- http://www.metahit.eu/"/>
            <person name="Pajon A."/>
            <person name="Turner K."/>
            <person name="Parkhill J."/>
            <person name="Bernalier A."/>
        </authorList>
    </citation>
    <scope>NUCLEOTIDE SEQUENCE [LARGE SCALE GENOMIC DNA]</scope>
    <source>
        <strain evidence="1">Type strain: 18P13</strain>
    </source>
</reference>
<dbReference type="AlphaFoldDB" id="D4LF49"/>
<dbReference type="Pfam" id="PF24172">
    <property type="entry name" value="CdiI_ImmP"/>
    <property type="match status" value="1"/>
</dbReference>
<proteinExistence type="predicted"/>
<dbReference type="KEGG" id="rch:RUM_22390"/>
<name>D4LF49_RUMC1</name>
<dbReference type="RefSeq" id="WP_015559150.1">
    <property type="nucleotide sequence ID" value="NC_021039.1"/>
</dbReference>
<dbReference type="CDD" id="cd20693">
    <property type="entry name" value="CdiI_EcoliA0-like"/>
    <property type="match status" value="1"/>
</dbReference>
<dbReference type="STRING" id="213810.RUM_22390"/>
<keyword evidence="2" id="KW-1185">Reference proteome</keyword>
<organism evidence="1 2">
    <name type="scientific">Ruminococcus champanellensis (strain DSM 18848 / JCM 17042 / KCTC 15320 / 18P13)</name>
    <dbReference type="NCBI Taxonomy" id="213810"/>
    <lineage>
        <taxon>Bacteria</taxon>
        <taxon>Bacillati</taxon>
        <taxon>Bacillota</taxon>
        <taxon>Clostridia</taxon>
        <taxon>Eubacteriales</taxon>
        <taxon>Oscillospiraceae</taxon>
        <taxon>Ruminococcus</taxon>
    </lineage>
</organism>
<evidence type="ECO:0000313" key="1">
    <source>
        <dbReference type="EMBL" id="CBL18244.1"/>
    </source>
</evidence>
<dbReference type="HOGENOM" id="CLU_139590_0_0_9"/>
<dbReference type="GeneID" id="83156892"/>
<dbReference type="Proteomes" id="UP000007054">
    <property type="component" value="Chromosome"/>
</dbReference>
<gene>
    <name evidence="1" type="ordered locus">RUM_22390</name>
</gene>
<evidence type="ECO:0000313" key="2">
    <source>
        <dbReference type="Proteomes" id="UP000007054"/>
    </source>
</evidence>
<dbReference type="InterPro" id="IPR049585">
    <property type="entry name" value="CdiI_EcoliA0-like"/>
</dbReference>
<dbReference type="BioCyc" id="RCHA213810:RUM_RS10875-MONOMER"/>
<accession>D4LF49</accession>
<reference evidence="1" key="2">
    <citation type="submission" date="2010-03" db="EMBL/GenBank/DDBJ databases">
        <authorList>
            <person name="Pajon A."/>
        </authorList>
    </citation>
    <scope>NUCLEOTIDE SEQUENCE</scope>
    <source>
        <strain evidence="1">Type strain: 18P13</strain>
    </source>
</reference>
<sequence>MTLLEECLEALGADAQPVSDPALCSRILDSLLLTDTGRIDWNAYTQVQACAPAELPPGSWYIVWSDPEKPILRCSRQGILSCLEDVLAVAFDTWLVSEQLDRVVEFYHEGAVTMGVRKGTKIGSV</sequence>